<evidence type="ECO:0000313" key="3">
    <source>
        <dbReference type="Proteomes" id="UP000255326"/>
    </source>
</evidence>
<sequence>MKLAGFIIISIGLAGLSILIAMCSLISYVDKLEGEYYTHWYKYLNFSMVFPLIIIFIMGVVYLFKQNKIS</sequence>
<keyword evidence="1" id="KW-1133">Transmembrane helix</keyword>
<gene>
    <name evidence="2" type="ORF">DFR59_11067</name>
</gene>
<keyword evidence="3" id="KW-1185">Reference proteome</keyword>
<name>A0A370GF79_9BACI</name>
<evidence type="ECO:0000313" key="2">
    <source>
        <dbReference type="EMBL" id="RDI41064.1"/>
    </source>
</evidence>
<keyword evidence="1" id="KW-0472">Membrane</keyword>
<dbReference type="OrthoDB" id="9990200at2"/>
<feature type="transmembrane region" description="Helical" evidence="1">
    <location>
        <begin position="40"/>
        <end position="64"/>
    </location>
</feature>
<proteinExistence type="predicted"/>
<dbReference type="RefSeq" id="WP_114746345.1">
    <property type="nucleotide sequence ID" value="NZ_QQAY01000010.1"/>
</dbReference>
<dbReference type="EMBL" id="QQAY01000010">
    <property type="protein sequence ID" value="RDI41064.1"/>
    <property type="molecule type" value="Genomic_DNA"/>
</dbReference>
<protein>
    <submittedName>
        <fullName evidence="2">Uncharacterized protein</fullName>
    </submittedName>
</protein>
<reference evidence="2 3" key="1">
    <citation type="submission" date="2018-07" db="EMBL/GenBank/DDBJ databases">
        <title>Genomic Encyclopedia of Type Strains, Phase IV (KMG-IV): sequencing the most valuable type-strain genomes for metagenomic binning, comparative biology and taxonomic classification.</title>
        <authorList>
            <person name="Goeker M."/>
        </authorList>
    </citation>
    <scope>NUCLEOTIDE SEQUENCE [LARGE SCALE GENOMIC DNA]</scope>
    <source>
        <strain evidence="2 3">DSM 25281</strain>
    </source>
</reference>
<dbReference type="AlphaFoldDB" id="A0A370GF79"/>
<dbReference type="Proteomes" id="UP000255326">
    <property type="component" value="Unassembled WGS sequence"/>
</dbReference>
<accession>A0A370GF79</accession>
<evidence type="ECO:0000256" key="1">
    <source>
        <dbReference type="SAM" id="Phobius"/>
    </source>
</evidence>
<feature type="transmembrane region" description="Helical" evidence="1">
    <location>
        <begin position="7"/>
        <end position="28"/>
    </location>
</feature>
<keyword evidence="1" id="KW-0812">Transmembrane</keyword>
<organism evidence="2 3">
    <name type="scientific">Falsibacillus pallidus</name>
    <dbReference type="NCBI Taxonomy" id="493781"/>
    <lineage>
        <taxon>Bacteria</taxon>
        <taxon>Bacillati</taxon>
        <taxon>Bacillota</taxon>
        <taxon>Bacilli</taxon>
        <taxon>Bacillales</taxon>
        <taxon>Bacillaceae</taxon>
        <taxon>Falsibacillus</taxon>
    </lineage>
</organism>
<comment type="caution">
    <text evidence="2">The sequence shown here is derived from an EMBL/GenBank/DDBJ whole genome shotgun (WGS) entry which is preliminary data.</text>
</comment>